<name>A0ABX2IQ50_9RHOO</name>
<dbReference type="SUPFAM" id="SSF109604">
    <property type="entry name" value="HD-domain/PDEase-like"/>
    <property type="match status" value="1"/>
</dbReference>
<evidence type="ECO:0000313" key="1">
    <source>
        <dbReference type="EMBL" id="NSL56829.1"/>
    </source>
</evidence>
<evidence type="ECO:0008006" key="3">
    <source>
        <dbReference type="Google" id="ProtNLM"/>
    </source>
</evidence>
<organism evidence="1 2">
    <name type="scientific">Uliginosibacterium aquaticum</name>
    <dbReference type="NCBI Taxonomy" id="2731212"/>
    <lineage>
        <taxon>Bacteria</taxon>
        <taxon>Pseudomonadati</taxon>
        <taxon>Pseudomonadota</taxon>
        <taxon>Betaproteobacteria</taxon>
        <taxon>Rhodocyclales</taxon>
        <taxon>Zoogloeaceae</taxon>
        <taxon>Uliginosibacterium</taxon>
    </lineage>
</organism>
<reference evidence="1 2" key="1">
    <citation type="submission" date="2020-06" db="EMBL/GenBank/DDBJ databases">
        <title>Draft genome of Uliginosibacterium sp. IMCC34675.</title>
        <authorList>
            <person name="Song J."/>
        </authorList>
    </citation>
    <scope>NUCLEOTIDE SEQUENCE [LARGE SCALE GENOMIC DNA]</scope>
    <source>
        <strain evidence="1 2">IMCC34675</strain>
    </source>
</reference>
<sequence length="368" mass="41505">MPKHRIHARQLLINEDLPWDVYDESGQLLLCKGFRISRESQREVLMARGLYVDELVLSPQRSTDDNKGYNPFRVWDSIIDELEVLLRDIRLEKDFCEQISGLAKLIQELARRSPDIALAAIILTNQRRYPIIHSVHVAVLSELVAARLEWLPDRRISLICAALTQNLAMIELQMKLCHQRIAPSTAQRQEIQRHPKLAHEMLQSAGVKDPIWLHAVLEHHELNGGGGYPFGIVAPCEEALLIQTTDIFSAKVSPRAARKPVTPQEAARSLYLGSDKGTTNRYVAVLIKEIGIFPPGTFVTLTNGELALVIRRGAGANTPEVLSLISPQGTSYIDPIQRNTSRKPYDIATVIPRDQVKVQINPERIWRI</sequence>
<accession>A0ABX2IQ50</accession>
<comment type="caution">
    <text evidence="1">The sequence shown here is derived from an EMBL/GenBank/DDBJ whole genome shotgun (WGS) entry which is preliminary data.</text>
</comment>
<proteinExistence type="predicted"/>
<dbReference type="PANTHER" id="PTHR43155">
    <property type="entry name" value="CYCLIC DI-GMP PHOSPHODIESTERASE PA4108-RELATED"/>
    <property type="match status" value="1"/>
</dbReference>
<gene>
    <name evidence="1" type="ORF">HJ583_017490</name>
</gene>
<dbReference type="InterPro" id="IPR003607">
    <property type="entry name" value="HD/PDEase_dom"/>
</dbReference>
<dbReference type="Pfam" id="PF13487">
    <property type="entry name" value="HD_5"/>
    <property type="match status" value="1"/>
</dbReference>
<dbReference type="RefSeq" id="WP_170023116.1">
    <property type="nucleotide sequence ID" value="NZ_JABCSC020000005.1"/>
</dbReference>
<dbReference type="Proteomes" id="UP000778523">
    <property type="component" value="Unassembled WGS sequence"/>
</dbReference>
<dbReference type="EMBL" id="JABCSC020000005">
    <property type="protein sequence ID" value="NSL56829.1"/>
    <property type="molecule type" value="Genomic_DNA"/>
</dbReference>
<protein>
    <recommendedName>
        <fullName evidence="3">Phosphohydrolase</fullName>
    </recommendedName>
</protein>
<dbReference type="Gene3D" id="1.10.3210.10">
    <property type="entry name" value="Hypothetical protein af1432"/>
    <property type="match status" value="1"/>
</dbReference>
<dbReference type="PANTHER" id="PTHR43155:SF2">
    <property type="entry name" value="CYCLIC DI-GMP PHOSPHODIESTERASE PA4108"/>
    <property type="match status" value="1"/>
</dbReference>
<dbReference type="CDD" id="cd00077">
    <property type="entry name" value="HDc"/>
    <property type="match status" value="1"/>
</dbReference>
<evidence type="ECO:0000313" key="2">
    <source>
        <dbReference type="Proteomes" id="UP000778523"/>
    </source>
</evidence>
<keyword evidence="2" id="KW-1185">Reference proteome</keyword>